<evidence type="ECO:0000256" key="1">
    <source>
        <dbReference type="ARBA" id="ARBA00004651"/>
    </source>
</evidence>
<evidence type="ECO:0000313" key="13">
    <source>
        <dbReference type="Proteomes" id="UP000652761"/>
    </source>
</evidence>
<dbReference type="EMBL" id="NMUH01011140">
    <property type="protein sequence ID" value="MQM21511.1"/>
    <property type="molecule type" value="Genomic_DNA"/>
</dbReference>
<keyword evidence="4" id="KW-1003">Cell membrane</keyword>
<keyword evidence="3 11" id="KW-0813">Transport</keyword>
<feature type="transmembrane region" description="Helical" evidence="11">
    <location>
        <begin position="171"/>
        <end position="193"/>
    </location>
</feature>
<evidence type="ECO:0000256" key="6">
    <source>
        <dbReference type="ARBA" id="ARBA00022692"/>
    </source>
</evidence>
<protein>
    <recommendedName>
        <fullName evidence="11">Bidirectional sugar transporter SWEET</fullName>
    </recommendedName>
</protein>
<feature type="transmembrane region" description="Helical" evidence="11">
    <location>
        <begin position="112"/>
        <end position="132"/>
    </location>
</feature>
<organism evidence="12 13">
    <name type="scientific">Colocasia esculenta</name>
    <name type="common">Wild taro</name>
    <name type="synonym">Arum esculentum</name>
    <dbReference type="NCBI Taxonomy" id="4460"/>
    <lineage>
        <taxon>Eukaryota</taxon>
        <taxon>Viridiplantae</taxon>
        <taxon>Streptophyta</taxon>
        <taxon>Embryophyta</taxon>
        <taxon>Tracheophyta</taxon>
        <taxon>Spermatophyta</taxon>
        <taxon>Magnoliopsida</taxon>
        <taxon>Liliopsida</taxon>
        <taxon>Araceae</taxon>
        <taxon>Aroideae</taxon>
        <taxon>Colocasieae</taxon>
        <taxon>Colocasia</taxon>
    </lineage>
</organism>
<dbReference type="InterPro" id="IPR047664">
    <property type="entry name" value="SWEET"/>
</dbReference>
<keyword evidence="7" id="KW-0677">Repeat</keyword>
<keyword evidence="9 11" id="KW-0472">Membrane</keyword>
<accession>A0A843XQX8</accession>
<keyword evidence="13" id="KW-1185">Reference proteome</keyword>
<evidence type="ECO:0000256" key="3">
    <source>
        <dbReference type="ARBA" id="ARBA00022448"/>
    </source>
</evidence>
<evidence type="ECO:0000256" key="9">
    <source>
        <dbReference type="ARBA" id="ARBA00023136"/>
    </source>
</evidence>
<comment type="function">
    <text evidence="10">Mediates both low-affinity uptake and efflux of sugar across the plasma membrane.</text>
</comment>
<evidence type="ECO:0000256" key="4">
    <source>
        <dbReference type="ARBA" id="ARBA00022475"/>
    </source>
</evidence>
<dbReference type="Pfam" id="PF03083">
    <property type="entry name" value="MtN3_slv"/>
    <property type="match status" value="2"/>
</dbReference>
<comment type="similarity">
    <text evidence="2 11">Belongs to the SWEET sugar transporter family.</text>
</comment>
<keyword evidence="5 11" id="KW-0762">Sugar transport</keyword>
<dbReference type="Gene3D" id="1.20.1280.290">
    <property type="match status" value="2"/>
</dbReference>
<evidence type="ECO:0000313" key="12">
    <source>
        <dbReference type="EMBL" id="MQM21511.1"/>
    </source>
</evidence>
<sequence>MSTALAVTDPLSLLYRLLFALPAATAISFMVYLAPVPTFYGICKKRTTEDFQAVPYVIAQLSAMLMFYYALVKTHSPLLLAINGIGCFIETVYIVLFLVFAPRKVRISTLKLLLLLNVVAYGIIVCSTLVLLKGSARVQLMGWINVGFSVSVFAAPLGVMRHVIRTRSAESIPFCLSCFLTVSAVAWFAYGFLIRDFYVAAPNVLGFLFGAAQIALYIFYRDAPRPREGHKVDPEKATADVVSQDGKLQAVKPDSMAAPGWGAEVEATIHV</sequence>
<name>A0A843XQX8_COLES</name>
<dbReference type="InterPro" id="IPR004316">
    <property type="entry name" value="SWEET_rpt"/>
</dbReference>
<dbReference type="FunFam" id="1.20.1280.290:FF:000003">
    <property type="entry name" value="Bidirectional sugar transporter SWEET"/>
    <property type="match status" value="1"/>
</dbReference>
<dbReference type="PANTHER" id="PTHR10791">
    <property type="entry name" value="RAG1-ACTIVATING PROTEIN 1"/>
    <property type="match status" value="1"/>
</dbReference>
<gene>
    <name evidence="12" type="ORF">Taro_054554</name>
</gene>
<evidence type="ECO:0000256" key="2">
    <source>
        <dbReference type="ARBA" id="ARBA00007809"/>
    </source>
</evidence>
<evidence type="ECO:0000256" key="10">
    <source>
        <dbReference type="ARBA" id="ARBA00037238"/>
    </source>
</evidence>
<keyword evidence="8 11" id="KW-1133">Transmembrane helix</keyword>
<dbReference type="GO" id="GO:0051119">
    <property type="term" value="F:sugar transmembrane transporter activity"/>
    <property type="evidence" value="ECO:0007669"/>
    <property type="project" value="InterPro"/>
</dbReference>
<dbReference type="FunFam" id="1.20.1280.290:FF:000001">
    <property type="entry name" value="Bidirectional sugar transporter SWEET"/>
    <property type="match status" value="1"/>
</dbReference>
<evidence type="ECO:0000256" key="11">
    <source>
        <dbReference type="RuleBase" id="RU910715"/>
    </source>
</evidence>
<proteinExistence type="inferred from homology"/>
<keyword evidence="6 11" id="KW-0812">Transmembrane</keyword>
<feature type="transmembrane region" description="Helical" evidence="11">
    <location>
        <begin position="138"/>
        <end position="159"/>
    </location>
</feature>
<dbReference type="GO" id="GO:0005886">
    <property type="term" value="C:plasma membrane"/>
    <property type="evidence" value="ECO:0007669"/>
    <property type="project" value="UniProtKB-SubCell"/>
</dbReference>
<dbReference type="AlphaFoldDB" id="A0A843XQX8"/>
<dbReference type="OrthoDB" id="409725at2759"/>
<comment type="caution">
    <text evidence="12">The sequence shown here is derived from an EMBL/GenBank/DDBJ whole genome shotgun (WGS) entry which is preliminary data.</text>
</comment>
<comment type="subcellular location">
    <subcellularLocation>
        <location evidence="1 11">Cell membrane</location>
        <topology evidence="1 11">Multi-pass membrane protein</topology>
    </subcellularLocation>
</comment>
<feature type="transmembrane region" description="Helical" evidence="11">
    <location>
        <begin position="53"/>
        <end position="72"/>
    </location>
</feature>
<dbReference type="Proteomes" id="UP000652761">
    <property type="component" value="Unassembled WGS sequence"/>
</dbReference>
<feature type="transmembrane region" description="Helical" evidence="11">
    <location>
        <begin position="13"/>
        <end position="33"/>
    </location>
</feature>
<feature type="transmembrane region" description="Helical" evidence="11">
    <location>
        <begin position="78"/>
        <end position="100"/>
    </location>
</feature>
<feature type="transmembrane region" description="Helical" evidence="11">
    <location>
        <begin position="199"/>
        <end position="220"/>
    </location>
</feature>
<evidence type="ECO:0000256" key="5">
    <source>
        <dbReference type="ARBA" id="ARBA00022597"/>
    </source>
</evidence>
<reference evidence="12" key="1">
    <citation type="submission" date="2017-07" db="EMBL/GenBank/DDBJ databases">
        <title>Taro Niue Genome Assembly and Annotation.</title>
        <authorList>
            <person name="Atibalentja N."/>
            <person name="Keating K."/>
            <person name="Fields C.J."/>
        </authorList>
    </citation>
    <scope>NUCLEOTIDE SEQUENCE</scope>
    <source>
        <strain evidence="12">Niue_2</strain>
        <tissue evidence="12">Leaf</tissue>
    </source>
</reference>
<evidence type="ECO:0000256" key="7">
    <source>
        <dbReference type="ARBA" id="ARBA00022737"/>
    </source>
</evidence>
<evidence type="ECO:0000256" key="8">
    <source>
        <dbReference type="ARBA" id="ARBA00022989"/>
    </source>
</evidence>
<dbReference type="PANTHER" id="PTHR10791:SF22">
    <property type="entry name" value="BIDIRECTIONAL SUGAR TRANSPORTER SWEET11"/>
    <property type="match status" value="1"/>
</dbReference>
<comment type="function">
    <text evidence="11">Mediates both low-affinity uptake and efflux of sugar across the membrane.</text>
</comment>